<dbReference type="OrthoDB" id="3460651at2"/>
<dbReference type="Pfam" id="PF01022">
    <property type="entry name" value="HTH_5"/>
    <property type="match status" value="1"/>
</dbReference>
<feature type="domain" description="HTH arsR-type" evidence="4">
    <location>
        <begin position="222"/>
        <end position="320"/>
    </location>
</feature>
<reference evidence="5 6" key="1">
    <citation type="submission" date="2017-11" db="EMBL/GenBank/DDBJ databases">
        <title>Genomic Encyclopedia of Archaeal and Bacterial Type Strains, Phase II (KMG-II): From Individual Species to Whole Genera.</title>
        <authorList>
            <person name="Goeker M."/>
        </authorList>
    </citation>
    <scope>NUCLEOTIDE SEQUENCE [LARGE SCALE GENOMIC DNA]</scope>
    <source>
        <strain evidence="5 6">DSM 27393</strain>
    </source>
</reference>
<evidence type="ECO:0000313" key="5">
    <source>
        <dbReference type="EMBL" id="PJJ71948.1"/>
    </source>
</evidence>
<dbReference type="SMART" id="SM00418">
    <property type="entry name" value="HTH_ARSR"/>
    <property type="match status" value="1"/>
</dbReference>
<dbReference type="InterPro" id="IPR036390">
    <property type="entry name" value="WH_DNA-bd_sf"/>
</dbReference>
<dbReference type="PROSITE" id="PS50987">
    <property type="entry name" value="HTH_ARSR_2"/>
    <property type="match status" value="1"/>
</dbReference>
<keyword evidence="2 5" id="KW-0238">DNA-binding</keyword>
<evidence type="ECO:0000259" key="4">
    <source>
        <dbReference type="PROSITE" id="PS50987"/>
    </source>
</evidence>
<evidence type="ECO:0000256" key="3">
    <source>
        <dbReference type="ARBA" id="ARBA00023163"/>
    </source>
</evidence>
<organism evidence="5 6">
    <name type="scientific">Diaminobutyricimonas aerilata</name>
    <dbReference type="NCBI Taxonomy" id="1162967"/>
    <lineage>
        <taxon>Bacteria</taxon>
        <taxon>Bacillati</taxon>
        <taxon>Actinomycetota</taxon>
        <taxon>Actinomycetes</taxon>
        <taxon>Micrococcales</taxon>
        <taxon>Microbacteriaceae</taxon>
        <taxon>Diaminobutyricimonas</taxon>
    </lineage>
</organism>
<keyword evidence="6" id="KW-1185">Reference proteome</keyword>
<evidence type="ECO:0000256" key="1">
    <source>
        <dbReference type="ARBA" id="ARBA00023015"/>
    </source>
</evidence>
<dbReference type="InterPro" id="IPR001845">
    <property type="entry name" value="HTH_ArsR_DNA-bd_dom"/>
</dbReference>
<dbReference type="GO" id="GO:0003700">
    <property type="term" value="F:DNA-binding transcription factor activity"/>
    <property type="evidence" value="ECO:0007669"/>
    <property type="project" value="InterPro"/>
</dbReference>
<dbReference type="Gene3D" id="1.10.10.10">
    <property type="entry name" value="Winged helix-like DNA-binding domain superfamily/Winged helix DNA-binding domain"/>
    <property type="match status" value="1"/>
</dbReference>
<dbReference type="AlphaFoldDB" id="A0A2M9CJC8"/>
<dbReference type="EMBL" id="PGFF01000001">
    <property type="protein sequence ID" value="PJJ71948.1"/>
    <property type="molecule type" value="Genomic_DNA"/>
</dbReference>
<gene>
    <name evidence="5" type="ORF">CLV46_1507</name>
</gene>
<dbReference type="PANTHER" id="PTHR43132">
    <property type="entry name" value="ARSENICAL RESISTANCE OPERON REPRESSOR ARSR-RELATED"/>
    <property type="match status" value="1"/>
</dbReference>
<protein>
    <submittedName>
        <fullName evidence="5">DNA-binding transcriptional ArsR family regulator</fullName>
    </submittedName>
</protein>
<evidence type="ECO:0000256" key="2">
    <source>
        <dbReference type="ARBA" id="ARBA00023125"/>
    </source>
</evidence>
<dbReference type="InterPro" id="IPR011991">
    <property type="entry name" value="ArsR-like_HTH"/>
</dbReference>
<dbReference type="Proteomes" id="UP000228758">
    <property type="component" value="Unassembled WGS sequence"/>
</dbReference>
<keyword evidence="3" id="KW-0804">Transcription</keyword>
<sequence length="320" mass="34922">MLRYRLTGSDLGEVRFGISPLCELGLSLRAIRDPSRFPLQVGWLRATERARSRVDLDALLPLLNDRTWSPDFLNPRPESPLTRVEDELAALERLDPDVFARQIASVHGHVPERIAADPRAARDRVVRALRELWHACFAPYWPRMRAVLDADIAYRGRQVARHGLAAMLNGLAPTVSFADDVVSVTMKDPRDREFATDGAGLTLVPTMFTRRASVPVDDGPPLILYSARGAGTLLPREPDRDPAAVAALLGAARTDLLVALRDPGSPTSLAARFGVTPSAVAQHLRVLREAGLVSATRAGRSVLYLRTDLASALLAGRALD</sequence>
<accession>A0A2M9CJC8</accession>
<evidence type="ECO:0000313" key="6">
    <source>
        <dbReference type="Proteomes" id="UP000228758"/>
    </source>
</evidence>
<dbReference type="SUPFAM" id="SSF46785">
    <property type="entry name" value="Winged helix' DNA-binding domain"/>
    <property type="match status" value="1"/>
</dbReference>
<dbReference type="PANTHER" id="PTHR43132:SF6">
    <property type="entry name" value="HTH-TYPE TRANSCRIPTIONAL REPRESSOR CZRA"/>
    <property type="match status" value="1"/>
</dbReference>
<dbReference type="InterPro" id="IPR045981">
    <property type="entry name" value="DUF5937"/>
</dbReference>
<dbReference type="InterPro" id="IPR051011">
    <property type="entry name" value="Metal_resp_trans_reg"/>
</dbReference>
<comment type="caution">
    <text evidence="5">The sequence shown here is derived from an EMBL/GenBank/DDBJ whole genome shotgun (WGS) entry which is preliminary data.</text>
</comment>
<name>A0A2M9CJC8_9MICO</name>
<dbReference type="CDD" id="cd00090">
    <property type="entry name" value="HTH_ARSR"/>
    <property type="match status" value="1"/>
</dbReference>
<dbReference type="InterPro" id="IPR036388">
    <property type="entry name" value="WH-like_DNA-bd_sf"/>
</dbReference>
<proteinExistence type="predicted"/>
<dbReference type="RefSeq" id="WP_100364195.1">
    <property type="nucleotide sequence ID" value="NZ_PGFF01000001.1"/>
</dbReference>
<keyword evidence="1" id="KW-0805">Transcription regulation</keyword>
<dbReference type="GO" id="GO:0003677">
    <property type="term" value="F:DNA binding"/>
    <property type="evidence" value="ECO:0007669"/>
    <property type="project" value="UniProtKB-KW"/>
</dbReference>
<dbReference type="Pfam" id="PF19361">
    <property type="entry name" value="DUF5937"/>
    <property type="match status" value="2"/>
</dbReference>